<dbReference type="Proteomes" id="UP001500540">
    <property type="component" value="Unassembled WGS sequence"/>
</dbReference>
<dbReference type="InterPro" id="IPR008995">
    <property type="entry name" value="Mo/tungstate-bd_C_term_dom"/>
</dbReference>
<dbReference type="Gene3D" id="3.40.50.300">
    <property type="entry name" value="P-loop containing nucleotide triphosphate hydrolases"/>
    <property type="match status" value="1"/>
</dbReference>
<organism evidence="8 9">
    <name type="scientific">Microbacterium kribbense</name>
    <dbReference type="NCBI Taxonomy" id="433645"/>
    <lineage>
        <taxon>Bacteria</taxon>
        <taxon>Bacillati</taxon>
        <taxon>Actinomycetota</taxon>
        <taxon>Actinomycetes</taxon>
        <taxon>Micrococcales</taxon>
        <taxon>Microbacteriaceae</taxon>
        <taxon>Microbacterium</taxon>
    </lineage>
</organism>
<dbReference type="InterPro" id="IPR003439">
    <property type="entry name" value="ABC_transporter-like_ATP-bd"/>
</dbReference>
<evidence type="ECO:0000313" key="9">
    <source>
        <dbReference type="Proteomes" id="UP001500540"/>
    </source>
</evidence>
<evidence type="ECO:0000256" key="5">
    <source>
        <dbReference type="ARBA" id="ARBA00022967"/>
    </source>
</evidence>
<dbReference type="PROSITE" id="PS50893">
    <property type="entry name" value="ABC_TRANSPORTER_2"/>
    <property type="match status" value="1"/>
</dbReference>
<keyword evidence="9" id="KW-1185">Reference proteome</keyword>
<dbReference type="Pfam" id="PF00005">
    <property type="entry name" value="ABC_tran"/>
    <property type="match status" value="1"/>
</dbReference>
<name>A0ABP7GXF0_9MICO</name>
<dbReference type="InterPro" id="IPR017871">
    <property type="entry name" value="ABC_transporter-like_CS"/>
</dbReference>
<evidence type="ECO:0000259" key="7">
    <source>
        <dbReference type="PROSITE" id="PS50893"/>
    </source>
</evidence>
<dbReference type="GO" id="GO:0005524">
    <property type="term" value="F:ATP binding"/>
    <property type="evidence" value="ECO:0007669"/>
    <property type="project" value="UniProtKB-KW"/>
</dbReference>
<keyword evidence="3" id="KW-0547">Nucleotide-binding</keyword>
<dbReference type="SMART" id="SM00382">
    <property type="entry name" value="AAA"/>
    <property type="match status" value="1"/>
</dbReference>
<evidence type="ECO:0000313" key="8">
    <source>
        <dbReference type="EMBL" id="GAA3772932.1"/>
    </source>
</evidence>
<dbReference type="PANTHER" id="PTHR43875:SF15">
    <property type="entry name" value="TREHALOSE IMPORT ATP-BINDING PROTEIN SUGC"/>
    <property type="match status" value="1"/>
</dbReference>
<evidence type="ECO:0000256" key="6">
    <source>
        <dbReference type="ARBA" id="ARBA00023136"/>
    </source>
</evidence>
<evidence type="ECO:0000256" key="4">
    <source>
        <dbReference type="ARBA" id="ARBA00022840"/>
    </source>
</evidence>
<dbReference type="Pfam" id="PF08402">
    <property type="entry name" value="TOBE_2"/>
    <property type="match status" value="1"/>
</dbReference>
<reference evidence="9" key="1">
    <citation type="journal article" date="2019" name="Int. J. Syst. Evol. Microbiol.">
        <title>The Global Catalogue of Microorganisms (GCM) 10K type strain sequencing project: providing services to taxonomists for standard genome sequencing and annotation.</title>
        <authorList>
            <consortium name="The Broad Institute Genomics Platform"/>
            <consortium name="The Broad Institute Genome Sequencing Center for Infectious Disease"/>
            <person name="Wu L."/>
            <person name="Ma J."/>
        </authorList>
    </citation>
    <scope>NUCLEOTIDE SEQUENCE [LARGE SCALE GENOMIC DNA]</scope>
    <source>
        <strain evidence="9">JCM 16950</strain>
    </source>
</reference>
<feature type="domain" description="ABC transporter" evidence="7">
    <location>
        <begin position="4"/>
        <end position="238"/>
    </location>
</feature>
<dbReference type="InterPro" id="IPR003593">
    <property type="entry name" value="AAA+_ATPase"/>
</dbReference>
<dbReference type="InterPro" id="IPR047641">
    <property type="entry name" value="ABC_transpr_MalK/UgpC-like"/>
</dbReference>
<dbReference type="InterPro" id="IPR027417">
    <property type="entry name" value="P-loop_NTPase"/>
</dbReference>
<proteinExistence type="predicted"/>
<comment type="caution">
    <text evidence="8">The sequence shown here is derived from an EMBL/GenBank/DDBJ whole genome shotgun (WGS) entry which is preliminary data.</text>
</comment>
<protein>
    <submittedName>
        <fullName evidence="8">ABC transporter ATP-binding protein</fullName>
    </submittedName>
</protein>
<keyword evidence="6" id="KW-0472">Membrane</keyword>
<dbReference type="Gene3D" id="2.40.50.100">
    <property type="match status" value="1"/>
</dbReference>
<dbReference type="SUPFAM" id="SSF50331">
    <property type="entry name" value="MOP-like"/>
    <property type="match status" value="1"/>
</dbReference>
<dbReference type="PROSITE" id="PS00211">
    <property type="entry name" value="ABC_TRANSPORTER_1"/>
    <property type="match status" value="1"/>
</dbReference>
<keyword evidence="5" id="KW-1278">Translocase</keyword>
<keyword evidence="1" id="KW-0813">Transport</keyword>
<dbReference type="EMBL" id="BAABAF010000009">
    <property type="protein sequence ID" value="GAA3772932.1"/>
    <property type="molecule type" value="Genomic_DNA"/>
</dbReference>
<dbReference type="PANTHER" id="PTHR43875">
    <property type="entry name" value="MALTODEXTRIN IMPORT ATP-BINDING PROTEIN MSMX"/>
    <property type="match status" value="1"/>
</dbReference>
<gene>
    <name evidence="8" type="ORF">GCM10022240_26140</name>
</gene>
<keyword evidence="2" id="KW-1003">Cell membrane</keyword>
<sequence>MATVTIRSLRKVYDGHVAVDNIDLTIGEGEFVTLLGPSGCGKTTTLRCVAGLEKPDGGEIEIAGRVVSSAKRNVDPNRRGLGMVFQSYSLWPHMTVFGNVAYPLRMRRESRHVIAPRVRAALEMVGLERLAKRSVGALSGGQQQRVALARALVSEPQLLLFDEPLSNLDAQLRASMRSELHELHRRIATTSIYVTHDQLEALTLSDRIVVMNQGSIQQIGTPHEIYSKPANSFVARFLGFENVVAATLSTADGNHVARLRGFDGTVVVTTPRDVATAGEVDIAIRANAITLCPPGQGDGDATVSDAAYLGDENEYRIRLDDGSELVARAPFINDHAIARPGDRVGILVAPGTAVAFPREIATLAAA</sequence>
<keyword evidence="4 8" id="KW-0067">ATP-binding</keyword>
<accession>A0ABP7GXF0</accession>
<evidence type="ECO:0000256" key="1">
    <source>
        <dbReference type="ARBA" id="ARBA00022448"/>
    </source>
</evidence>
<dbReference type="InterPro" id="IPR013611">
    <property type="entry name" value="Transp-assoc_OB_typ2"/>
</dbReference>
<dbReference type="RefSeq" id="WP_344784338.1">
    <property type="nucleotide sequence ID" value="NZ_BAABAF010000009.1"/>
</dbReference>
<evidence type="ECO:0000256" key="3">
    <source>
        <dbReference type="ARBA" id="ARBA00022741"/>
    </source>
</evidence>
<dbReference type="SUPFAM" id="SSF52540">
    <property type="entry name" value="P-loop containing nucleoside triphosphate hydrolases"/>
    <property type="match status" value="1"/>
</dbReference>
<evidence type="ECO:0000256" key="2">
    <source>
        <dbReference type="ARBA" id="ARBA00022475"/>
    </source>
</evidence>